<name>A0ABX4GBP4_9GAMM</name>
<organism evidence="2 3">
    <name type="scientific">Vreelandella boliviensis LC1</name>
    <dbReference type="NCBI Taxonomy" id="1072583"/>
    <lineage>
        <taxon>Bacteria</taxon>
        <taxon>Pseudomonadati</taxon>
        <taxon>Pseudomonadota</taxon>
        <taxon>Gammaproteobacteria</taxon>
        <taxon>Oceanospirillales</taxon>
        <taxon>Halomonadaceae</taxon>
        <taxon>Vreelandella</taxon>
    </lineage>
</organism>
<evidence type="ECO:0008006" key="4">
    <source>
        <dbReference type="Google" id="ProtNLM"/>
    </source>
</evidence>
<gene>
    <name evidence="2" type="ORF">CE457_06475</name>
</gene>
<feature type="transmembrane region" description="Helical" evidence="1">
    <location>
        <begin position="59"/>
        <end position="78"/>
    </location>
</feature>
<keyword evidence="1" id="KW-1133">Transmembrane helix</keyword>
<comment type="caution">
    <text evidence="2">The sequence shown here is derived from an EMBL/GenBank/DDBJ whole genome shotgun (WGS) entry which is preliminary data.</text>
</comment>
<evidence type="ECO:0000256" key="1">
    <source>
        <dbReference type="SAM" id="Phobius"/>
    </source>
</evidence>
<feature type="transmembrane region" description="Helical" evidence="1">
    <location>
        <begin position="84"/>
        <end position="109"/>
    </location>
</feature>
<keyword evidence="3" id="KW-1185">Reference proteome</keyword>
<accession>A0ABX4GBP4</accession>
<dbReference type="EMBL" id="NPEY01000004">
    <property type="protein sequence ID" value="OZT74782.1"/>
    <property type="molecule type" value="Genomic_DNA"/>
</dbReference>
<keyword evidence="1" id="KW-0472">Membrane</keyword>
<keyword evidence="1" id="KW-0812">Transmembrane</keyword>
<protein>
    <recommendedName>
        <fullName evidence="4">ATP synthase subunit I</fullName>
    </recommendedName>
</protein>
<evidence type="ECO:0000313" key="2">
    <source>
        <dbReference type="EMBL" id="OZT74782.1"/>
    </source>
</evidence>
<dbReference type="Pfam" id="PF12966">
    <property type="entry name" value="AtpR"/>
    <property type="match status" value="1"/>
</dbReference>
<sequence>MPWRLDSLEMDECTMINALSLPTPLPHSLPLFLPLTIPLCFLGGLALGYVYFRALQKTIDLFVSVSQGPPFMGMALTLGRLTLLALGLYFAVLMGGLTLLAMLAGIVSAKALMFRKIRHASP</sequence>
<reference evidence="2 3" key="1">
    <citation type="submission" date="2017-07" db="EMBL/GenBank/DDBJ databases">
        <title>Shotgun whole genome sequences of three halophilic bacterial isolates.</title>
        <authorList>
            <person name="Pozzo T."/>
            <person name="Higdon S.M."/>
            <person name="Quillaguaman J."/>
        </authorList>
    </citation>
    <scope>NUCLEOTIDE SEQUENCE [LARGE SCALE GENOMIC DNA]</scope>
    <source>
        <strain evidence="2 3">LC1</strain>
    </source>
</reference>
<dbReference type="Proteomes" id="UP000216538">
    <property type="component" value="Unassembled WGS sequence"/>
</dbReference>
<evidence type="ECO:0000313" key="3">
    <source>
        <dbReference type="Proteomes" id="UP000216538"/>
    </source>
</evidence>
<feature type="transmembrane region" description="Helical" evidence="1">
    <location>
        <begin position="31"/>
        <end position="52"/>
    </location>
</feature>
<proteinExistence type="predicted"/>
<dbReference type="InterPro" id="IPR017581">
    <property type="entry name" value="AtpR-like"/>
</dbReference>